<dbReference type="SUPFAM" id="SSF159664">
    <property type="entry name" value="CobE/GbiG C-terminal domain-like"/>
    <property type="match status" value="1"/>
</dbReference>
<dbReference type="Pfam" id="PF01890">
    <property type="entry name" value="CbiG_C"/>
    <property type="match status" value="1"/>
</dbReference>
<evidence type="ECO:0000313" key="3">
    <source>
        <dbReference type="EMBL" id="MST70192.1"/>
    </source>
</evidence>
<dbReference type="EMBL" id="VUNA01000003">
    <property type="protein sequence ID" value="MST70192.1"/>
    <property type="molecule type" value="Genomic_DNA"/>
</dbReference>
<comment type="caution">
    <text evidence="3">The sequence shown here is derived from an EMBL/GenBank/DDBJ whole genome shotgun (WGS) entry which is preliminary data.</text>
</comment>
<protein>
    <submittedName>
        <fullName evidence="3">Cobalt-precorrin 5A hydrolase</fullName>
    </submittedName>
</protein>
<dbReference type="GO" id="GO:0016787">
    <property type="term" value="F:hydrolase activity"/>
    <property type="evidence" value="ECO:0007669"/>
    <property type="project" value="UniProtKB-KW"/>
</dbReference>
<dbReference type="GO" id="GO:0009236">
    <property type="term" value="P:cobalamin biosynthetic process"/>
    <property type="evidence" value="ECO:0007669"/>
    <property type="project" value="InterPro"/>
</dbReference>
<keyword evidence="3" id="KW-0378">Hydrolase</keyword>
<proteinExistence type="predicted"/>
<gene>
    <name evidence="3" type="ORF">FYJ65_02365</name>
</gene>
<dbReference type="Gene3D" id="3.40.50.11220">
    <property type="match status" value="1"/>
</dbReference>
<dbReference type="InterPro" id="IPR052553">
    <property type="entry name" value="CbiG_hydrolase"/>
</dbReference>
<organism evidence="3 4">
    <name type="scientific">Mogibacterium kristiansenii</name>
    <dbReference type="NCBI Taxonomy" id="2606708"/>
    <lineage>
        <taxon>Bacteria</taxon>
        <taxon>Bacillati</taxon>
        <taxon>Bacillota</taxon>
        <taxon>Clostridia</taxon>
        <taxon>Peptostreptococcales</taxon>
        <taxon>Anaerovoracaceae</taxon>
        <taxon>Mogibacterium</taxon>
    </lineage>
</organism>
<dbReference type="InterPro" id="IPR036518">
    <property type="entry name" value="CobE/GbiG_C_sf"/>
</dbReference>
<feature type="domain" description="CobE/GbiG C-terminal" evidence="1">
    <location>
        <begin position="218"/>
        <end position="335"/>
    </location>
</feature>
<dbReference type="InterPro" id="IPR021744">
    <property type="entry name" value="CbiG_N"/>
</dbReference>
<feature type="domain" description="Cobalamin synthesis G N-terminal" evidence="2">
    <location>
        <begin position="44"/>
        <end position="124"/>
    </location>
</feature>
<name>A0A6N7X3W4_9FIRM</name>
<reference evidence="3 4" key="1">
    <citation type="submission" date="2019-08" db="EMBL/GenBank/DDBJ databases">
        <title>In-depth cultivation of the pig gut microbiome towards novel bacterial diversity and tailored functional studies.</title>
        <authorList>
            <person name="Wylensek D."/>
            <person name="Hitch T.C.A."/>
            <person name="Clavel T."/>
        </authorList>
    </citation>
    <scope>NUCLEOTIDE SEQUENCE [LARGE SCALE GENOMIC DNA]</scope>
    <source>
        <strain evidence="3 4">WCA-MUC-591-APC-4B</strain>
    </source>
</reference>
<dbReference type="RefSeq" id="WP_154553754.1">
    <property type="nucleotide sequence ID" value="NZ_VUNA01000003.1"/>
</dbReference>
<dbReference type="InterPro" id="IPR002750">
    <property type="entry name" value="CobE/GbiG_C"/>
</dbReference>
<dbReference type="SUPFAM" id="SSF159672">
    <property type="entry name" value="CbiG N-terminal domain-like"/>
    <property type="match status" value="1"/>
</dbReference>
<keyword evidence="4" id="KW-1185">Reference proteome</keyword>
<dbReference type="PANTHER" id="PTHR37477:SF1">
    <property type="entry name" value="COBALT-PRECORRIN-5A HYDROLASE"/>
    <property type="match status" value="1"/>
</dbReference>
<dbReference type="AlphaFoldDB" id="A0A6N7X3W4"/>
<evidence type="ECO:0000259" key="1">
    <source>
        <dbReference type="Pfam" id="PF01890"/>
    </source>
</evidence>
<dbReference type="PANTHER" id="PTHR37477">
    <property type="entry name" value="COBALT-PRECORRIN-5A HYDROLASE"/>
    <property type="match status" value="1"/>
</dbReference>
<dbReference type="Pfam" id="PF11760">
    <property type="entry name" value="CbiG_N"/>
    <property type="match status" value="1"/>
</dbReference>
<dbReference type="Gene3D" id="3.30.420.180">
    <property type="entry name" value="CobE/GbiG C-terminal domain"/>
    <property type="match status" value="1"/>
</dbReference>
<evidence type="ECO:0000313" key="4">
    <source>
        <dbReference type="Proteomes" id="UP000469424"/>
    </source>
</evidence>
<sequence length="352" mass="39033">MMGKRYIRIACFTPRGRELAERLMANWTEYIPLWRRREESPEEWAAEGFRMHQPLLFVGAAGIAIRTVAPLVKDKLQDSPVLVMDEGGRHIIPLLSGHMGGANALARDIGARIGADPAITTATDVNGCFAIDDFARRNGLRIGNREAIRRVSGKLLSGEKILLRSTVPAEFSGRVPENVVLRQRSDGTAEDTGIPDGIIGFPETEAPKECLTLIPRKLVIGMGCRKGVPFEKLKEFLECVLEEEGLQPEDIRCIASVDRKAGEPGLIQLAQYCRVPYRLFTPAELERVSGEFPESEFVRRTVGTGNVCHRAAAAAAGGGRVRRGKTAMDGMTLCIVEQEKWHFQWQPERNEM</sequence>
<dbReference type="InterPro" id="IPR038029">
    <property type="entry name" value="GbiG_N_sf"/>
</dbReference>
<evidence type="ECO:0000259" key="2">
    <source>
        <dbReference type="Pfam" id="PF11760"/>
    </source>
</evidence>
<accession>A0A6N7X3W4</accession>
<dbReference type="Proteomes" id="UP000469424">
    <property type="component" value="Unassembled WGS sequence"/>
</dbReference>